<dbReference type="SUPFAM" id="SSF51344">
    <property type="entry name" value="Epsilon subunit of F1F0-ATP synthase N-terminal domain"/>
    <property type="match status" value="1"/>
</dbReference>
<keyword evidence="6" id="KW-0472">Membrane</keyword>
<dbReference type="STRING" id="1524460.IX84_04285"/>
<evidence type="ECO:0000256" key="2">
    <source>
        <dbReference type="ARBA" id="ARBA00004184"/>
    </source>
</evidence>
<dbReference type="EMBL" id="JPOS01000012">
    <property type="protein sequence ID" value="KGE89010.1"/>
    <property type="molecule type" value="Genomic_DNA"/>
</dbReference>
<gene>
    <name evidence="10" type="ORF">IX84_04285</name>
</gene>
<evidence type="ECO:0000256" key="7">
    <source>
        <dbReference type="ARBA" id="ARBA00023196"/>
    </source>
</evidence>
<feature type="domain" description="ATP synthase F1 complex delta/epsilon subunit N-terminal" evidence="9">
    <location>
        <begin position="1"/>
        <end position="67"/>
    </location>
</feature>
<evidence type="ECO:0000313" key="10">
    <source>
        <dbReference type="EMBL" id="KGE89010.1"/>
    </source>
</evidence>
<dbReference type="GO" id="GO:0045259">
    <property type="term" value="C:proton-transporting ATP synthase complex"/>
    <property type="evidence" value="ECO:0007669"/>
    <property type="project" value="UniProtKB-KW"/>
</dbReference>
<evidence type="ECO:0000313" key="11">
    <source>
        <dbReference type="Proteomes" id="UP000029736"/>
    </source>
</evidence>
<evidence type="ECO:0000256" key="5">
    <source>
        <dbReference type="ARBA" id="ARBA00023065"/>
    </source>
</evidence>
<accession>A0A098SA58</accession>
<dbReference type="InterPro" id="IPR020546">
    <property type="entry name" value="ATP_synth_F1_dsu/esu_N"/>
</dbReference>
<protein>
    <submittedName>
        <fullName evidence="10">ATP synthase subunit epsilon</fullName>
    </submittedName>
</protein>
<comment type="subcellular location">
    <subcellularLocation>
        <location evidence="2">Endomembrane system</location>
        <topology evidence="2">Peripheral membrane protein</topology>
    </subcellularLocation>
</comment>
<dbReference type="GO" id="GO:0046933">
    <property type="term" value="F:proton-transporting ATP synthase activity, rotational mechanism"/>
    <property type="evidence" value="ECO:0007669"/>
    <property type="project" value="InterPro"/>
</dbReference>
<comment type="caution">
    <text evidence="10">The sequence shown here is derived from an EMBL/GenBank/DDBJ whole genome shotgun (WGS) entry which is preliminary data.</text>
</comment>
<keyword evidence="4" id="KW-0813">Transport</keyword>
<evidence type="ECO:0000256" key="8">
    <source>
        <dbReference type="ARBA" id="ARBA00023310"/>
    </source>
</evidence>
<evidence type="ECO:0000259" key="9">
    <source>
        <dbReference type="Pfam" id="PF02823"/>
    </source>
</evidence>
<keyword evidence="5" id="KW-0406">Ion transport</keyword>
<dbReference type="RefSeq" id="WP_044216787.1">
    <property type="nucleotide sequence ID" value="NZ_CAKZLC010000307.1"/>
</dbReference>
<dbReference type="Proteomes" id="UP000029736">
    <property type="component" value="Unassembled WGS sequence"/>
</dbReference>
<dbReference type="InterPro" id="IPR036771">
    <property type="entry name" value="ATPsynth_dsu/esu_N"/>
</dbReference>
<comment type="similarity">
    <text evidence="3">Belongs to the ATPase epsilon chain family.</text>
</comment>
<comment type="function">
    <text evidence="1">Produces ATP from ADP in the presence of a proton gradient across the membrane.</text>
</comment>
<organism evidence="10 11">
    <name type="scientific">Phaeodactylibacter xiamenensis</name>
    <dbReference type="NCBI Taxonomy" id="1524460"/>
    <lineage>
        <taxon>Bacteria</taxon>
        <taxon>Pseudomonadati</taxon>
        <taxon>Bacteroidota</taxon>
        <taxon>Saprospiria</taxon>
        <taxon>Saprospirales</taxon>
        <taxon>Haliscomenobacteraceae</taxon>
        <taxon>Phaeodactylibacter</taxon>
    </lineage>
</organism>
<dbReference type="Gene3D" id="2.60.15.10">
    <property type="entry name" value="F0F1 ATP synthase delta/epsilon subunit, N-terminal"/>
    <property type="match status" value="1"/>
</dbReference>
<proteinExistence type="inferred from homology"/>
<name>A0A098SA58_9BACT</name>
<keyword evidence="11" id="KW-1185">Reference proteome</keyword>
<dbReference type="CDD" id="cd12152">
    <property type="entry name" value="F1-ATPase_delta"/>
    <property type="match status" value="1"/>
</dbReference>
<dbReference type="PANTHER" id="PTHR13822">
    <property type="entry name" value="ATP SYNTHASE DELTA/EPSILON CHAIN"/>
    <property type="match status" value="1"/>
</dbReference>
<dbReference type="PANTHER" id="PTHR13822:SF10">
    <property type="entry name" value="ATP SYNTHASE EPSILON CHAIN, CHLOROPLASTIC"/>
    <property type="match status" value="1"/>
</dbReference>
<evidence type="ECO:0000256" key="3">
    <source>
        <dbReference type="ARBA" id="ARBA00005712"/>
    </source>
</evidence>
<evidence type="ECO:0000256" key="1">
    <source>
        <dbReference type="ARBA" id="ARBA00003543"/>
    </source>
</evidence>
<keyword evidence="7" id="KW-0139">CF(1)</keyword>
<dbReference type="Pfam" id="PF02823">
    <property type="entry name" value="ATP-synt_DE_N"/>
    <property type="match status" value="1"/>
</dbReference>
<reference evidence="10 11" key="1">
    <citation type="journal article" date="2014" name="Int. J. Syst. Evol. Microbiol.">
        <title>Phaeodactylibacter xiamenensis gen. nov., sp. nov., a member of the family Saprospiraceae isolated from the marine alga Phaeodactylum tricornutum.</title>
        <authorList>
            <person name="Chen Z.Jr."/>
            <person name="Lei X."/>
            <person name="Lai Q."/>
            <person name="Li Y."/>
            <person name="Zhang B."/>
            <person name="Zhang J."/>
            <person name="Zhang H."/>
            <person name="Yang L."/>
            <person name="Zheng W."/>
            <person name="Tian Y."/>
            <person name="Yu Z."/>
            <person name="Xu H.Jr."/>
            <person name="Zheng T."/>
        </authorList>
    </citation>
    <scope>NUCLEOTIDE SEQUENCE [LARGE SCALE GENOMIC DNA]</scope>
    <source>
        <strain evidence="10 11">KD52</strain>
    </source>
</reference>
<evidence type="ECO:0000256" key="6">
    <source>
        <dbReference type="ARBA" id="ARBA00023136"/>
    </source>
</evidence>
<dbReference type="OrthoDB" id="5294255at2"/>
<dbReference type="InterPro" id="IPR001469">
    <property type="entry name" value="ATP_synth_F1_dsu/esu"/>
</dbReference>
<dbReference type="AlphaFoldDB" id="A0A098SA58"/>
<keyword evidence="8" id="KW-0066">ATP synthesis</keyword>
<sequence>MNITVLTPDRKIFSGAISSVKVPGTDGEFQVLKNHAPIVSSLDAGYITITTESGEYRFFNEETGALETASEAGRKIRYAIKGGFVEVLNNEVSLLVTGLS</sequence>
<dbReference type="GO" id="GO:0012505">
    <property type="term" value="C:endomembrane system"/>
    <property type="evidence" value="ECO:0007669"/>
    <property type="project" value="UniProtKB-SubCell"/>
</dbReference>
<evidence type="ECO:0000256" key="4">
    <source>
        <dbReference type="ARBA" id="ARBA00022448"/>
    </source>
</evidence>